<proteinExistence type="predicted"/>
<accession>A0ABP1RQL3</accession>
<name>A0ABP1RQL3_9HEXA</name>
<keyword evidence="2" id="KW-1185">Reference proteome</keyword>
<protein>
    <submittedName>
        <fullName evidence="1">Uncharacterized protein</fullName>
    </submittedName>
</protein>
<organism evidence="1 2">
    <name type="scientific">Orchesella dallaii</name>
    <dbReference type="NCBI Taxonomy" id="48710"/>
    <lineage>
        <taxon>Eukaryota</taxon>
        <taxon>Metazoa</taxon>
        <taxon>Ecdysozoa</taxon>
        <taxon>Arthropoda</taxon>
        <taxon>Hexapoda</taxon>
        <taxon>Collembola</taxon>
        <taxon>Entomobryomorpha</taxon>
        <taxon>Entomobryoidea</taxon>
        <taxon>Orchesellidae</taxon>
        <taxon>Orchesellinae</taxon>
        <taxon>Orchesella</taxon>
    </lineage>
</organism>
<dbReference type="EMBL" id="CAXLJM020000099">
    <property type="protein sequence ID" value="CAL8133305.1"/>
    <property type="molecule type" value="Genomic_DNA"/>
</dbReference>
<sequence length="140" mass="15337">MTCFKEELRICKLPQEANADRPKEHCLMTALDGQNRGQILNSCELVSISYTQVKQDSISLADLAQTESKVKGGSNFVNATLNFQVGALKVTLGCGCQLELKSRVIAKSQRVVLSVTFHGNHSAYSSYSYECHEYGLGSIS</sequence>
<evidence type="ECO:0000313" key="2">
    <source>
        <dbReference type="Proteomes" id="UP001642540"/>
    </source>
</evidence>
<evidence type="ECO:0000313" key="1">
    <source>
        <dbReference type="EMBL" id="CAL8133305.1"/>
    </source>
</evidence>
<comment type="caution">
    <text evidence="1">The sequence shown here is derived from an EMBL/GenBank/DDBJ whole genome shotgun (WGS) entry which is preliminary data.</text>
</comment>
<dbReference type="Proteomes" id="UP001642540">
    <property type="component" value="Unassembled WGS sequence"/>
</dbReference>
<reference evidence="1 2" key="1">
    <citation type="submission" date="2024-08" db="EMBL/GenBank/DDBJ databases">
        <authorList>
            <person name="Cucini C."/>
            <person name="Frati F."/>
        </authorList>
    </citation>
    <scope>NUCLEOTIDE SEQUENCE [LARGE SCALE GENOMIC DNA]</scope>
</reference>
<gene>
    <name evidence="1" type="ORF">ODALV1_LOCUS25006</name>
</gene>